<accession>A0A1J5PPD9</accession>
<feature type="compositionally biased region" description="Polar residues" evidence="1">
    <location>
        <begin position="51"/>
        <end position="62"/>
    </location>
</feature>
<sequence length="133" mass="15184">MQHSVAISDQKERQVQRDEQADHKLKGVLPNAEGLCGDELGCLCQSGRQPNLQGVKTGQAKTRQQRGGPWRQRIKYAVKKLRRIELARLQALVNGGRFARQRGGYQCQWQNHNDQHSQQGDQRRHVGPTLEPR</sequence>
<dbReference type="AlphaFoldDB" id="A0A1J5PPD9"/>
<protein>
    <submittedName>
        <fullName evidence="2">Uncharacterized protein</fullName>
    </submittedName>
</protein>
<feature type="region of interest" description="Disordered" evidence="1">
    <location>
        <begin position="1"/>
        <end position="22"/>
    </location>
</feature>
<feature type="region of interest" description="Disordered" evidence="1">
    <location>
        <begin position="108"/>
        <end position="133"/>
    </location>
</feature>
<reference evidence="2" key="1">
    <citation type="submission" date="2016-10" db="EMBL/GenBank/DDBJ databases">
        <title>Sequence of Gallionella enrichment culture.</title>
        <authorList>
            <person name="Poehlein A."/>
            <person name="Muehling M."/>
            <person name="Daniel R."/>
        </authorList>
    </citation>
    <scope>NUCLEOTIDE SEQUENCE</scope>
</reference>
<proteinExistence type="predicted"/>
<evidence type="ECO:0000256" key="1">
    <source>
        <dbReference type="SAM" id="MobiDB-lite"/>
    </source>
</evidence>
<evidence type="ECO:0000313" key="2">
    <source>
        <dbReference type="EMBL" id="OIQ73446.1"/>
    </source>
</evidence>
<comment type="caution">
    <text evidence="2">The sequence shown here is derived from an EMBL/GenBank/DDBJ whole genome shotgun (WGS) entry which is preliminary data.</text>
</comment>
<feature type="compositionally biased region" description="Basic and acidic residues" evidence="1">
    <location>
        <begin position="9"/>
        <end position="22"/>
    </location>
</feature>
<gene>
    <name evidence="2" type="ORF">GALL_449140</name>
</gene>
<organism evidence="2">
    <name type="scientific">mine drainage metagenome</name>
    <dbReference type="NCBI Taxonomy" id="410659"/>
    <lineage>
        <taxon>unclassified sequences</taxon>
        <taxon>metagenomes</taxon>
        <taxon>ecological metagenomes</taxon>
    </lineage>
</organism>
<name>A0A1J5PPD9_9ZZZZ</name>
<feature type="compositionally biased region" description="Polar residues" evidence="1">
    <location>
        <begin position="108"/>
        <end position="120"/>
    </location>
</feature>
<dbReference type="EMBL" id="MLJW01002866">
    <property type="protein sequence ID" value="OIQ73446.1"/>
    <property type="molecule type" value="Genomic_DNA"/>
</dbReference>
<feature type="region of interest" description="Disordered" evidence="1">
    <location>
        <begin position="51"/>
        <end position="71"/>
    </location>
</feature>